<reference evidence="14" key="2">
    <citation type="journal article" date="2023" name="IMA Fungus">
        <title>Comparative genomic study of the Penicillium genus elucidates a diverse pangenome and 15 lateral gene transfer events.</title>
        <authorList>
            <person name="Petersen C."/>
            <person name="Sorensen T."/>
            <person name="Nielsen M.R."/>
            <person name="Sondergaard T.E."/>
            <person name="Sorensen J.L."/>
            <person name="Fitzpatrick D.A."/>
            <person name="Frisvad J.C."/>
            <person name="Nielsen K.L."/>
        </authorList>
    </citation>
    <scope>NUCLEOTIDE SEQUENCE</scope>
    <source>
        <strain evidence="14">IBT 21917</strain>
    </source>
</reference>
<dbReference type="PANTHER" id="PTHR13269:SF6">
    <property type="entry name" value="NUCLEOPORIN NDC1"/>
    <property type="match status" value="1"/>
</dbReference>
<evidence type="ECO:0000256" key="6">
    <source>
        <dbReference type="ARBA" id="ARBA00022816"/>
    </source>
</evidence>
<protein>
    <recommendedName>
        <fullName evidence="16">Nuclear envelope protein</fullName>
    </recommendedName>
</protein>
<keyword evidence="6" id="KW-0509">mRNA transport</keyword>
<evidence type="ECO:0000256" key="13">
    <source>
        <dbReference type="SAM" id="Phobius"/>
    </source>
</evidence>
<dbReference type="AlphaFoldDB" id="A0A9W9IB34"/>
<dbReference type="Proteomes" id="UP001146351">
    <property type="component" value="Unassembled WGS sequence"/>
</dbReference>
<name>A0A9W9IB34_9EURO</name>
<evidence type="ECO:0000256" key="12">
    <source>
        <dbReference type="ARBA" id="ARBA00023242"/>
    </source>
</evidence>
<dbReference type="GO" id="GO:0031965">
    <property type="term" value="C:nuclear membrane"/>
    <property type="evidence" value="ECO:0007669"/>
    <property type="project" value="UniProtKB-SubCell"/>
</dbReference>
<keyword evidence="9" id="KW-0811">Translocation</keyword>
<evidence type="ECO:0000256" key="8">
    <source>
        <dbReference type="ARBA" id="ARBA00022989"/>
    </source>
</evidence>
<dbReference type="GO" id="GO:0070631">
    <property type="term" value="P:spindle pole body localization"/>
    <property type="evidence" value="ECO:0007669"/>
    <property type="project" value="TreeGrafter"/>
</dbReference>
<dbReference type="GO" id="GO:0006999">
    <property type="term" value="P:nuclear pore organization"/>
    <property type="evidence" value="ECO:0007669"/>
    <property type="project" value="TreeGrafter"/>
</dbReference>
<accession>A0A9W9IB34</accession>
<evidence type="ECO:0000256" key="10">
    <source>
        <dbReference type="ARBA" id="ARBA00023132"/>
    </source>
</evidence>
<evidence type="ECO:0000256" key="5">
    <source>
        <dbReference type="ARBA" id="ARBA00022692"/>
    </source>
</evidence>
<dbReference type="GO" id="GO:0015031">
    <property type="term" value="P:protein transport"/>
    <property type="evidence" value="ECO:0007669"/>
    <property type="project" value="UniProtKB-KW"/>
</dbReference>
<keyword evidence="12" id="KW-0539">Nucleus</keyword>
<comment type="caution">
    <text evidence="14">The sequence shown here is derived from an EMBL/GenBank/DDBJ whole genome shotgun (WGS) entry which is preliminary data.</text>
</comment>
<evidence type="ECO:0000313" key="14">
    <source>
        <dbReference type="EMBL" id="KAJ5172423.1"/>
    </source>
</evidence>
<keyword evidence="4" id="KW-0813">Transport</keyword>
<dbReference type="Pfam" id="PF09531">
    <property type="entry name" value="Ndc1_Nup"/>
    <property type="match status" value="1"/>
</dbReference>
<dbReference type="PANTHER" id="PTHR13269">
    <property type="entry name" value="NUCLEOPORIN NDC1"/>
    <property type="match status" value="1"/>
</dbReference>
<evidence type="ECO:0000256" key="1">
    <source>
        <dbReference type="ARBA" id="ARBA00004232"/>
    </source>
</evidence>
<dbReference type="InterPro" id="IPR019049">
    <property type="entry name" value="Nucleoporin_prot_Ndc1/Nup"/>
</dbReference>
<sequence>MAAAKVRPYRRILTSALHRRFVHASALALLVCYFAAIVIGEKTSFFILRVGQMHLGARTGNSSIATLKWLFPMQIIQTFGWYLFSAWWFTEVYIWSSPADAHLEQVIRGRSHERPLLNERPIYIHTFHLLLACVQAVAHLYNDYDRISIPITQQTTNKDDDRIHPVPPTMKHIQDGLPRMIIDGLRRSSIAVVGFPLLYQILLRRTAWSWSMYFAKLVWNFPRSASEPDTWLPPNVLQLVIRTFFSGSLLVICWQSANLSFSVFIGKEPLKRGQPLTEEAKDPNGSLLTGLKSKKPVVKAFALWELSLITQRLPERRKAIFNEIDRDGGATWSQVFESTTEVIKSISARIAASKAVMSAPEPTPKPTTQALAKLEPAQPVVHTLPRLTSPLNDESVFVSSPKGTSRQDRFGEAFSSAAKSYGQSPDWTPQARARARLAFDRASAVILTPERKDKLLSSDGFKRLSNVATTGFNQVIYPHILGFFSFPIQQPFIQTFAQRASSVVLGTPESSSGPILDAVESLTRLLIASLAEDQYGKVQSDVQSAILLFTNTIVTTETFVYSELEPHWSDIRFSGPPRNRGLSASRMREIELSGRAVPDVEVVLGALKNGLKDLLTSFNPYLRDIGLQGKDLRDAEKAAGINEEEHL</sequence>
<keyword evidence="7" id="KW-0653">Protein transport</keyword>
<evidence type="ECO:0000256" key="7">
    <source>
        <dbReference type="ARBA" id="ARBA00022927"/>
    </source>
</evidence>
<dbReference type="GO" id="GO:0005816">
    <property type="term" value="C:spindle pole body"/>
    <property type="evidence" value="ECO:0007669"/>
    <property type="project" value="TreeGrafter"/>
</dbReference>
<keyword evidence="15" id="KW-1185">Reference proteome</keyword>
<keyword evidence="11 13" id="KW-0472">Membrane</keyword>
<gene>
    <name evidence="14" type="ORF">N7492_005016</name>
</gene>
<evidence type="ECO:0000256" key="9">
    <source>
        <dbReference type="ARBA" id="ARBA00023010"/>
    </source>
</evidence>
<dbReference type="GO" id="GO:0051028">
    <property type="term" value="P:mRNA transport"/>
    <property type="evidence" value="ECO:0007669"/>
    <property type="project" value="UniProtKB-KW"/>
</dbReference>
<dbReference type="EMBL" id="JAPQKO010000003">
    <property type="protein sequence ID" value="KAJ5172423.1"/>
    <property type="molecule type" value="Genomic_DNA"/>
</dbReference>
<evidence type="ECO:0000256" key="3">
    <source>
        <dbReference type="ARBA" id="ARBA00005760"/>
    </source>
</evidence>
<dbReference type="GO" id="GO:0070762">
    <property type="term" value="C:nuclear pore transmembrane ring"/>
    <property type="evidence" value="ECO:0007669"/>
    <property type="project" value="TreeGrafter"/>
</dbReference>
<evidence type="ECO:0008006" key="16">
    <source>
        <dbReference type="Google" id="ProtNLM"/>
    </source>
</evidence>
<evidence type="ECO:0000313" key="15">
    <source>
        <dbReference type="Proteomes" id="UP001146351"/>
    </source>
</evidence>
<keyword evidence="8 13" id="KW-1133">Transmembrane helix</keyword>
<comment type="similarity">
    <text evidence="3">Belongs to the NDC1 family.</text>
</comment>
<feature type="transmembrane region" description="Helical" evidence="13">
    <location>
        <begin position="21"/>
        <end position="40"/>
    </location>
</feature>
<dbReference type="OrthoDB" id="67850at2759"/>
<evidence type="ECO:0000256" key="4">
    <source>
        <dbReference type="ARBA" id="ARBA00022448"/>
    </source>
</evidence>
<reference evidence="14" key="1">
    <citation type="submission" date="2022-11" db="EMBL/GenBank/DDBJ databases">
        <authorList>
            <person name="Petersen C."/>
        </authorList>
    </citation>
    <scope>NUCLEOTIDE SEQUENCE</scope>
    <source>
        <strain evidence="14">IBT 21917</strain>
    </source>
</reference>
<evidence type="ECO:0000256" key="11">
    <source>
        <dbReference type="ARBA" id="ARBA00023136"/>
    </source>
</evidence>
<evidence type="ECO:0000256" key="2">
    <source>
        <dbReference type="ARBA" id="ARBA00004567"/>
    </source>
</evidence>
<keyword evidence="5 13" id="KW-0812">Transmembrane</keyword>
<organism evidence="14 15">
    <name type="scientific">Penicillium capsulatum</name>
    <dbReference type="NCBI Taxonomy" id="69766"/>
    <lineage>
        <taxon>Eukaryota</taxon>
        <taxon>Fungi</taxon>
        <taxon>Dikarya</taxon>
        <taxon>Ascomycota</taxon>
        <taxon>Pezizomycotina</taxon>
        <taxon>Eurotiomycetes</taxon>
        <taxon>Eurotiomycetidae</taxon>
        <taxon>Eurotiales</taxon>
        <taxon>Aspergillaceae</taxon>
        <taxon>Penicillium</taxon>
    </lineage>
</organism>
<comment type="subcellular location">
    <subcellularLocation>
        <location evidence="1">Nucleus membrane</location>
        <topology evidence="1">Multi-pass membrane protein</topology>
    </subcellularLocation>
    <subcellularLocation>
        <location evidence="2">Nucleus</location>
        <location evidence="2">Nuclear pore complex</location>
    </subcellularLocation>
</comment>
<dbReference type="GO" id="GO:0106166">
    <property type="term" value="F:spindle pole body-nuclear membrane anchor activity"/>
    <property type="evidence" value="ECO:0007669"/>
    <property type="project" value="TreeGrafter"/>
</dbReference>
<keyword evidence="10" id="KW-0906">Nuclear pore complex</keyword>
<proteinExistence type="inferred from homology"/>